<dbReference type="AlphaFoldDB" id="A0A1I1L5X4"/>
<keyword evidence="2" id="KW-0812">Transmembrane</keyword>
<keyword evidence="2" id="KW-1133">Transmembrane helix</keyword>
<dbReference type="NCBIfam" id="NF040672">
    <property type="entry name" value="SCO2322_fam"/>
    <property type="match status" value="1"/>
</dbReference>
<gene>
    <name evidence="3" type="ORF">SAMN05421773_10548</name>
</gene>
<feature type="transmembrane region" description="Helical" evidence="2">
    <location>
        <begin position="278"/>
        <end position="295"/>
    </location>
</feature>
<keyword evidence="2" id="KW-0472">Membrane</keyword>
<evidence type="ECO:0000313" key="4">
    <source>
        <dbReference type="Proteomes" id="UP000199207"/>
    </source>
</evidence>
<evidence type="ECO:0000313" key="3">
    <source>
        <dbReference type="EMBL" id="SFC67932.1"/>
    </source>
</evidence>
<proteinExistence type="predicted"/>
<dbReference type="EMBL" id="FOLM01000005">
    <property type="protein sequence ID" value="SFC67932.1"/>
    <property type="molecule type" value="Genomic_DNA"/>
</dbReference>
<feature type="region of interest" description="Disordered" evidence="1">
    <location>
        <begin position="234"/>
        <end position="277"/>
    </location>
</feature>
<dbReference type="Proteomes" id="UP000199207">
    <property type="component" value="Unassembled WGS sequence"/>
</dbReference>
<reference evidence="3 4" key="1">
    <citation type="submission" date="2016-10" db="EMBL/GenBank/DDBJ databases">
        <authorList>
            <person name="de Groot N.N."/>
        </authorList>
    </citation>
    <scope>NUCLEOTIDE SEQUENCE [LARGE SCALE GENOMIC DNA]</scope>
    <source>
        <strain evidence="3 4">CGMCC 4.5739</strain>
    </source>
</reference>
<feature type="transmembrane region" description="Helical" evidence="2">
    <location>
        <begin position="59"/>
        <end position="84"/>
    </location>
</feature>
<feature type="compositionally biased region" description="Low complexity" evidence="1">
    <location>
        <begin position="20"/>
        <end position="31"/>
    </location>
</feature>
<dbReference type="InterPro" id="IPR047703">
    <property type="entry name" value="SCO2322-like"/>
</dbReference>
<feature type="compositionally biased region" description="Basic residues" evidence="1">
    <location>
        <begin position="1"/>
        <end position="10"/>
    </location>
</feature>
<evidence type="ECO:0000256" key="2">
    <source>
        <dbReference type="SAM" id="Phobius"/>
    </source>
</evidence>
<keyword evidence="4" id="KW-1185">Reference proteome</keyword>
<dbReference type="STRING" id="910347.SAMN05421773_10548"/>
<organism evidence="3 4">
    <name type="scientific">Streptomyces aidingensis</name>
    <dbReference type="NCBI Taxonomy" id="910347"/>
    <lineage>
        <taxon>Bacteria</taxon>
        <taxon>Bacillati</taxon>
        <taxon>Actinomycetota</taxon>
        <taxon>Actinomycetes</taxon>
        <taxon>Kitasatosporales</taxon>
        <taxon>Streptomycetaceae</taxon>
        <taxon>Streptomyces</taxon>
    </lineage>
</organism>
<dbReference type="RefSeq" id="WP_342746953.1">
    <property type="nucleotide sequence ID" value="NZ_FOLM01000005.1"/>
</dbReference>
<evidence type="ECO:0000256" key="1">
    <source>
        <dbReference type="SAM" id="MobiDB-lite"/>
    </source>
</evidence>
<accession>A0A1I1L5X4</accession>
<sequence length="308" mass="30691">MPRMSRRRASRPVPGPVPPAAAAVAAVSGTGPAAGPGGRRRRRTEASAGRTARFRASSAAVAVAVVALTAVVAAVAPAGAAWAADTSGYRYWSFWHRAPEAGGEWRYATQGPGSYRPADGEVLGFRFAVSVDAADADRPRTDAGFDDVCGGTPAPGTGSRRVALVIDFGTEADAPAGELPPQGDGGPRTECAVIDDGASAAEALAAVASPLRYNSEALLCAIAGYPAEGCGEQVALDPGTGRPAGAPEETAARPAGGDSHGSDGGGDGDDGDGGGSPAAVWTGLGIVAFLALAAVRRARRRRPPPASS</sequence>
<name>A0A1I1L5X4_9ACTN</name>
<feature type="region of interest" description="Disordered" evidence="1">
    <location>
        <begin position="1"/>
        <end position="50"/>
    </location>
</feature>
<evidence type="ECO:0008006" key="5">
    <source>
        <dbReference type="Google" id="ProtNLM"/>
    </source>
</evidence>
<protein>
    <recommendedName>
        <fullName evidence="5">MYXO-CTERM domain-containing protein</fullName>
    </recommendedName>
</protein>